<evidence type="ECO:0000259" key="9">
    <source>
        <dbReference type="Pfam" id="PF11788"/>
    </source>
</evidence>
<sequence length="308" mass="35128">MFSRFSKFLQSSSCQKVHQYVLDIQNEQSVGESYLSNSLMISLKRNLATAAQNGGGGSSRVAAGLILSRTPIVTPEINQLESQYYEYQNQLRRRLMWTFPYYFYYKKGTVAERRFISAQRGPISRQPGVWYPKGVPDIKHNRERSQKQEIVLPRENSENSQNGDDLSRPIVPNSRITQADEKGDLSSLERQLARTLYLLVQNGKGEWKFPTFEVQNADIPLHVSAEEGLKGLGGQELLTWSVSNTPAGVLQNSDGDHEFLMKSHILAGKFELQEKKNFQKFAWLTKDEIQKHVDDKYFAKTGFLLADI</sequence>
<evidence type="ECO:0000256" key="1">
    <source>
        <dbReference type="ARBA" id="ARBA00004173"/>
    </source>
</evidence>
<evidence type="ECO:0000256" key="6">
    <source>
        <dbReference type="ARBA" id="ARBA00023274"/>
    </source>
</evidence>
<dbReference type="InterPro" id="IPR040008">
    <property type="entry name" value="Ribosomal_mL46"/>
</dbReference>
<evidence type="ECO:0000256" key="4">
    <source>
        <dbReference type="ARBA" id="ARBA00022980"/>
    </source>
</evidence>
<dbReference type="AlphaFoldDB" id="A0A1Q2ZYE7"/>
<feature type="compositionally biased region" description="Basic and acidic residues" evidence="8">
    <location>
        <begin position="136"/>
        <end position="147"/>
    </location>
</feature>
<evidence type="ECO:0000256" key="5">
    <source>
        <dbReference type="ARBA" id="ARBA00023128"/>
    </source>
</evidence>
<reference evidence="10 11" key="1">
    <citation type="submission" date="2016-08" db="EMBL/GenBank/DDBJ databases">
        <title>Draft genome sequence of allopolyploid Zygosaccharomyces rouxii.</title>
        <authorList>
            <person name="Watanabe J."/>
            <person name="Uehara K."/>
            <person name="Mogi Y."/>
            <person name="Tsukioka Y."/>
        </authorList>
    </citation>
    <scope>NUCLEOTIDE SEQUENCE [LARGE SCALE GENOMIC DNA]</scope>
    <source>
        <strain evidence="10 11">NBRC 110957</strain>
    </source>
</reference>
<comment type="similarity">
    <text evidence="2">Belongs to the mitochondrion-specific ribosomal protein mL46 family.</text>
</comment>
<evidence type="ECO:0000256" key="2">
    <source>
        <dbReference type="ARBA" id="ARBA00009070"/>
    </source>
</evidence>
<keyword evidence="3" id="KW-0809">Transit peptide</keyword>
<evidence type="ECO:0000256" key="3">
    <source>
        <dbReference type="ARBA" id="ARBA00022946"/>
    </source>
</evidence>
<keyword evidence="6" id="KW-0687">Ribonucleoprotein</keyword>
<gene>
    <name evidence="10" type="ORF">ZYGR_0I07870</name>
</gene>
<evidence type="ECO:0000256" key="8">
    <source>
        <dbReference type="SAM" id="MobiDB-lite"/>
    </source>
</evidence>
<dbReference type="CDD" id="cd04661">
    <property type="entry name" value="NUDIX_MRP_L46"/>
    <property type="match status" value="1"/>
</dbReference>
<keyword evidence="5" id="KW-0496">Mitochondrion</keyword>
<feature type="domain" description="Large ribosomal subunit protein mL46 N-terminal" evidence="9">
    <location>
        <begin position="60"/>
        <end position="180"/>
    </location>
</feature>
<dbReference type="OrthoDB" id="414075at2759"/>
<dbReference type="GO" id="GO:0003735">
    <property type="term" value="F:structural constituent of ribosome"/>
    <property type="evidence" value="ECO:0007669"/>
    <property type="project" value="InterPro"/>
</dbReference>
<accession>A0A1Q2ZYE7</accession>
<evidence type="ECO:0000313" key="11">
    <source>
        <dbReference type="Proteomes" id="UP000187013"/>
    </source>
</evidence>
<dbReference type="PANTHER" id="PTHR13124">
    <property type="entry name" value="39S RIBOSOMAL PROTEIN L46, MITOCHONDRIAL PRECURSOR-RELATED"/>
    <property type="match status" value="1"/>
</dbReference>
<dbReference type="Gene3D" id="3.90.79.10">
    <property type="entry name" value="Nucleoside Triphosphate Pyrophosphohydrolase"/>
    <property type="match status" value="1"/>
</dbReference>
<organism evidence="10 11">
    <name type="scientific">Zygosaccharomyces rouxii</name>
    <dbReference type="NCBI Taxonomy" id="4956"/>
    <lineage>
        <taxon>Eukaryota</taxon>
        <taxon>Fungi</taxon>
        <taxon>Dikarya</taxon>
        <taxon>Ascomycota</taxon>
        <taxon>Saccharomycotina</taxon>
        <taxon>Saccharomycetes</taxon>
        <taxon>Saccharomycetales</taxon>
        <taxon>Saccharomycetaceae</taxon>
        <taxon>Zygosaccharomyces</taxon>
    </lineage>
</organism>
<comment type="subcellular location">
    <subcellularLocation>
        <location evidence="1">Mitochondrion</location>
    </subcellularLocation>
</comment>
<dbReference type="Pfam" id="PF11788">
    <property type="entry name" value="MRP-L46"/>
    <property type="match status" value="1"/>
</dbReference>
<dbReference type="Proteomes" id="UP000187013">
    <property type="component" value="Unassembled WGS sequence"/>
</dbReference>
<feature type="region of interest" description="Disordered" evidence="8">
    <location>
        <begin position="132"/>
        <end position="184"/>
    </location>
</feature>
<dbReference type="InterPro" id="IPR021757">
    <property type="entry name" value="Ribosomal_mL46_N"/>
</dbReference>
<dbReference type="InterPro" id="IPR033650">
    <property type="entry name" value="Ribosomal_mL46_NUDIX"/>
</dbReference>
<evidence type="ECO:0000256" key="7">
    <source>
        <dbReference type="ARBA" id="ARBA00035190"/>
    </source>
</evidence>
<dbReference type="EMBL" id="BDGX01000009">
    <property type="protein sequence ID" value="GAV48490.1"/>
    <property type="molecule type" value="Genomic_DNA"/>
</dbReference>
<name>A0A1Q2ZYE7_ZYGRO</name>
<comment type="caution">
    <text evidence="10">The sequence shown here is derived from an EMBL/GenBank/DDBJ whole genome shotgun (WGS) entry which is preliminary data.</text>
</comment>
<dbReference type="GO" id="GO:0005762">
    <property type="term" value="C:mitochondrial large ribosomal subunit"/>
    <property type="evidence" value="ECO:0007669"/>
    <property type="project" value="TreeGrafter"/>
</dbReference>
<proteinExistence type="inferred from homology"/>
<dbReference type="PANTHER" id="PTHR13124:SF12">
    <property type="entry name" value="LARGE RIBOSOMAL SUBUNIT PROTEIN ML46"/>
    <property type="match status" value="1"/>
</dbReference>
<keyword evidence="4" id="KW-0689">Ribosomal protein</keyword>
<protein>
    <recommendedName>
        <fullName evidence="7">Large ribosomal subunit protein mL46</fullName>
    </recommendedName>
</protein>
<evidence type="ECO:0000313" key="10">
    <source>
        <dbReference type="EMBL" id="GAV48490.1"/>
    </source>
</evidence>